<dbReference type="PROSITE" id="PS51707">
    <property type="entry name" value="CYTH"/>
    <property type="match status" value="1"/>
</dbReference>
<feature type="compositionally biased region" description="Acidic residues" evidence="1">
    <location>
        <begin position="193"/>
        <end position="203"/>
    </location>
</feature>
<dbReference type="InterPro" id="IPR008173">
    <property type="entry name" value="Adenylyl_cyclase_CyaB"/>
</dbReference>
<dbReference type="EMBL" id="JBICBT010001120">
    <property type="protein sequence ID" value="KAL3082139.1"/>
    <property type="molecule type" value="Genomic_DNA"/>
</dbReference>
<feature type="domain" description="CYTH" evidence="2">
    <location>
        <begin position="11"/>
        <end position="188"/>
    </location>
</feature>
<dbReference type="AlphaFoldDB" id="A0ABD2IQ29"/>
<organism evidence="3 4">
    <name type="scientific">Heterodera trifolii</name>
    <dbReference type="NCBI Taxonomy" id="157864"/>
    <lineage>
        <taxon>Eukaryota</taxon>
        <taxon>Metazoa</taxon>
        <taxon>Ecdysozoa</taxon>
        <taxon>Nematoda</taxon>
        <taxon>Chromadorea</taxon>
        <taxon>Rhabditida</taxon>
        <taxon>Tylenchina</taxon>
        <taxon>Tylenchomorpha</taxon>
        <taxon>Tylenchoidea</taxon>
        <taxon>Heteroderidae</taxon>
        <taxon>Heteroderinae</taxon>
        <taxon>Heterodera</taxon>
    </lineage>
</organism>
<keyword evidence="4" id="KW-1185">Reference proteome</keyword>
<reference evidence="3 4" key="1">
    <citation type="submission" date="2024-10" db="EMBL/GenBank/DDBJ databases">
        <authorList>
            <person name="Kim D."/>
        </authorList>
    </citation>
    <scope>NUCLEOTIDE SEQUENCE [LARGE SCALE GENOMIC DNA]</scope>
    <source>
        <strain evidence="3">BH-2024</strain>
    </source>
</reference>
<proteinExistence type="predicted"/>
<dbReference type="SUPFAM" id="SSF55154">
    <property type="entry name" value="CYTH-like phosphatases"/>
    <property type="match status" value="1"/>
</dbReference>
<sequence>MLPNSAITVSKRFVTAKVRVEDEETMQRSLFTLTDSQGLLTQSEEIYFRVPAGQLKLRLAHPGKDIGSLIASSRQQITHNQSYKLNILEVRVSDVSAGSNQLRHTLALVLDELAILRKNRRTFTLGHSVHVHLDDVEELGTFMDIEVHPSHAGESDDQMFNCAEDLLRRLNIASGALVSRSYLELYLREQQEGYESENYDEDGEQRQQNEQQQQQEEGEGEEESDESAFSDESVPSLRSRTTTF</sequence>
<name>A0ABD2IQ29_9BILA</name>
<dbReference type="GO" id="GO:0016462">
    <property type="term" value="F:pyrophosphatase activity"/>
    <property type="evidence" value="ECO:0007669"/>
    <property type="project" value="UniProtKB-ARBA"/>
</dbReference>
<evidence type="ECO:0000313" key="4">
    <source>
        <dbReference type="Proteomes" id="UP001620626"/>
    </source>
</evidence>
<dbReference type="InterPro" id="IPR023577">
    <property type="entry name" value="CYTH_domain"/>
</dbReference>
<protein>
    <recommendedName>
        <fullName evidence="2">CYTH domain-containing protein</fullName>
    </recommendedName>
</protein>
<feature type="region of interest" description="Disordered" evidence="1">
    <location>
        <begin position="193"/>
        <end position="244"/>
    </location>
</feature>
<evidence type="ECO:0000313" key="3">
    <source>
        <dbReference type="EMBL" id="KAL3082139.1"/>
    </source>
</evidence>
<dbReference type="InterPro" id="IPR033469">
    <property type="entry name" value="CYTH-like_dom_sf"/>
</dbReference>
<comment type="caution">
    <text evidence="3">The sequence shown here is derived from an EMBL/GenBank/DDBJ whole genome shotgun (WGS) entry which is preliminary data.</text>
</comment>
<evidence type="ECO:0000256" key="1">
    <source>
        <dbReference type="SAM" id="MobiDB-lite"/>
    </source>
</evidence>
<dbReference type="PANTHER" id="PTHR21028:SF2">
    <property type="entry name" value="CYTH DOMAIN-CONTAINING PROTEIN"/>
    <property type="match status" value="1"/>
</dbReference>
<accession>A0ABD2IQ29</accession>
<gene>
    <name evidence="3" type="ORF">niasHT_037029</name>
</gene>
<evidence type="ECO:0000259" key="2">
    <source>
        <dbReference type="PROSITE" id="PS51707"/>
    </source>
</evidence>
<feature type="compositionally biased region" description="Acidic residues" evidence="1">
    <location>
        <begin position="216"/>
        <end position="229"/>
    </location>
</feature>
<dbReference type="CDD" id="cd07890">
    <property type="entry name" value="CYTH-like_AC_IV-like"/>
    <property type="match status" value="1"/>
</dbReference>
<feature type="compositionally biased region" description="Low complexity" evidence="1">
    <location>
        <begin position="206"/>
        <end position="215"/>
    </location>
</feature>
<dbReference type="Proteomes" id="UP001620626">
    <property type="component" value="Unassembled WGS sequence"/>
</dbReference>
<dbReference type="PANTHER" id="PTHR21028">
    <property type="entry name" value="SI:CH211-156B7.4"/>
    <property type="match status" value="1"/>
</dbReference>
<dbReference type="Gene3D" id="2.40.320.10">
    <property type="entry name" value="Hypothetical Protein Pfu-838710-001"/>
    <property type="match status" value="1"/>
</dbReference>